<evidence type="ECO:0000259" key="3">
    <source>
        <dbReference type="Pfam" id="PF20737"/>
    </source>
</evidence>
<organism evidence="4 5">
    <name type="scientific">Aspergillus calidoustus</name>
    <dbReference type="NCBI Taxonomy" id="454130"/>
    <lineage>
        <taxon>Eukaryota</taxon>
        <taxon>Fungi</taxon>
        <taxon>Dikarya</taxon>
        <taxon>Ascomycota</taxon>
        <taxon>Pezizomycotina</taxon>
        <taxon>Eurotiomycetes</taxon>
        <taxon>Eurotiomycetidae</taxon>
        <taxon>Eurotiales</taxon>
        <taxon>Aspergillaceae</taxon>
        <taxon>Aspergillus</taxon>
        <taxon>Aspergillus subgen. Nidulantes</taxon>
    </lineage>
</organism>
<dbReference type="STRING" id="454130.A0A0U5GHN5"/>
<evidence type="ECO:0000313" key="4">
    <source>
        <dbReference type="EMBL" id="CEL11595.1"/>
    </source>
</evidence>
<dbReference type="InterPro" id="IPR012878">
    <property type="entry name" value="Beta-AFase-like_GH127_cat"/>
</dbReference>
<dbReference type="Pfam" id="PF07944">
    <property type="entry name" value="Beta-AFase-like_GH127_cat"/>
    <property type="match status" value="1"/>
</dbReference>
<gene>
    <name evidence="4" type="ORF">ASPCAL14696</name>
</gene>
<sequence length="652" mass="73270">MAFQQVPVRSVDITSGFWSQMQRCSKEKTIPAIIEAQKSLKHWYCLTWKEGHEIQPHVSPARFPKQSCLSELTCTCQPFWDSDVYKIVEAACYFLMKNEDPELMATVEEAVDMIRAAQHPDGYINSYYTVLGIDKRWTNVRDMHELYCLGHLTEACVAYETLTNSGRLLEPVLKALRHVDSVFGSEPGKKRGYPGHQEIEIGLLRLYELCAEPVLLKLATYFICERGYRDANGETFFDHEARARGGDPYDHMGDEMKAWFRHPRDYSYSQSHCSLIEATEIKGHAVRAMYYFIAATDFVRLTGDDKIKAALDRMWTDMTETKLYVTGGIGAMRQWEGFGSRYVLGDTEESGTCYAETCACFALILWCQRMLQLELDVKYADVMEIGLYNGFLGAVGLDGGSFYYENPLRTYGGHGKERSNWFEVACCPPNVAKLLASMGSLIYSIKANVVAIHLYIESEVSVPGTDVVVSQTTSMPWSGDVQIRVKGTTALALRIPTWAEGYTSSVQGEVKSGYLYIPETENLKVNLSFTVKARKIYPNPALGKDEICIMRGPLVYCIEDVDNEVDIDHVGVCDDSVTDAEPIDIAAVKGVIPVRATGREVVNGKPELYASDPWKYGDEKSLLYVPYFLRANRGGNGGMTVWARRLSSSRHS</sequence>
<feature type="domain" description="Non-reducing end beta-L-arabinofuranosidase-like GH127 middle" evidence="2">
    <location>
        <begin position="450"/>
        <end position="513"/>
    </location>
</feature>
<dbReference type="InterPro" id="IPR049174">
    <property type="entry name" value="Beta-AFase-like"/>
</dbReference>
<evidence type="ECO:0000259" key="1">
    <source>
        <dbReference type="Pfam" id="PF07944"/>
    </source>
</evidence>
<feature type="domain" description="Non-reducing end beta-L-arabinofuranosidase-like GH127 C-terminal" evidence="3">
    <location>
        <begin position="544"/>
        <end position="643"/>
    </location>
</feature>
<dbReference type="PANTHER" id="PTHR43465">
    <property type="entry name" value="DUF1680 DOMAIN PROTEIN (AFU_ORTHOLOGUE AFUA_1G08910)"/>
    <property type="match status" value="1"/>
</dbReference>
<reference evidence="5" key="1">
    <citation type="journal article" date="2016" name="Genome Announc.">
        <title>Draft genome sequences of fungus Aspergillus calidoustus.</title>
        <authorList>
            <person name="Horn F."/>
            <person name="Linde J."/>
            <person name="Mattern D.J."/>
            <person name="Walther G."/>
            <person name="Guthke R."/>
            <person name="Scherlach K."/>
            <person name="Martin K."/>
            <person name="Brakhage A.A."/>
            <person name="Petzke L."/>
            <person name="Valiante V."/>
        </authorList>
    </citation>
    <scope>NUCLEOTIDE SEQUENCE [LARGE SCALE GENOMIC DNA]</scope>
    <source>
        <strain evidence="5">SF006504</strain>
    </source>
</reference>
<dbReference type="InterPro" id="IPR049046">
    <property type="entry name" value="Beta-AFase-like_GH127_middle"/>
</dbReference>
<feature type="domain" description="Non-reducing end beta-L-arabinofuranosidase-like GH127 catalytic" evidence="1">
    <location>
        <begin position="10"/>
        <end position="439"/>
    </location>
</feature>
<dbReference type="AlphaFoldDB" id="A0A0U5GHN5"/>
<dbReference type="PANTHER" id="PTHR43465:SF2">
    <property type="entry name" value="DUF1680 DOMAIN PROTEIN (AFU_ORTHOLOGUE AFUA_1G08910)"/>
    <property type="match status" value="1"/>
</dbReference>
<dbReference type="GO" id="GO:0005975">
    <property type="term" value="P:carbohydrate metabolic process"/>
    <property type="evidence" value="ECO:0007669"/>
    <property type="project" value="InterPro"/>
</dbReference>
<dbReference type="SUPFAM" id="SSF48208">
    <property type="entry name" value="Six-hairpin glycosidases"/>
    <property type="match status" value="1"/>
</dbReference>
<name>A0A0U5GHN5_ASPCI</name>
<dbReference type="InterPro" id="IPR049049">
    <property type="entry name" value="Beta-AFase-like_GH127_C"/>
</dbReference>
<evidence type="ECO:0000313" key="5">
    <source>
        <dbReference type="Proteomes" id="UP000054771"/>
    </source>
</evidence>
<dbReference type="InterPro" id="IPR008928">
    <property type="entry name" value="6-hairpin_glycosidase_sf"/>
</dbReference>
<proteinExistence type="predicted"/>
<dbReference type="Pfam" id="PF20737">
    <property type="entry name" value="Glyco_hydro127C"/>
    <property type="match status" value="1"/>
</dbReference>
<evidence type="ECO:0000259" key="2">
    <source>
        <dbReference type="Pfam" id="PF20736"/>
    </source>
</evidence>
<dbReference type="Proteomes" id="UP000054771">
    <property type="component" value="Unassembled WGS sequence"/>
</dbReference>
<dbReference type="OMA" id="ANRGENE"/>
<dbReference type="Pfam" id="PF20736">
    <property type="entry name" value="Glyco_hydro127M"/>
    <property type="match status" value="1"/>
</dbReference>
<protein>
    <submittedName>
        <fullName evidence="4">Putative DUF1680 domain protein (AFU_orthologue AFUA_1G08910)</fullName>
    </submittedName>
</protein>
<dbReference type="EMBL" id="CDMC01000028">
    <property type="protein sequence ID" value="CEL11595.1"/>
    <property type="molecule type" value="Genomic_DNA"/>
</dbReference>
<keyword evidence="5" id="KW-1185">Reference proteome</keyword>
<accession>A0A0U5GHN5</accession>
<dbReference type="OrthoDB" id="654211at2759"/>